<evidence type="ECO:0000256" key="3">
    <source>
        <dbReference type="ARBA" id="ARBA00006597"/>
    </source>
</evidence>
<dbReference type="EMBL" id="QRCM01000001">
    <property type="protein sequence ID" value="TXG89495.1"/>
    <property type="molecule type" value="Genomic_DNA"/>
</dbReference>
<keyword evidence="9" id="KW-0238">DNA-binding</keyword>
<keyword evidence="10" id="KW-1015">Disulfide bond</keyword>
<evidence type="ECO:0000256" key="10">
    <source>
        <dbReference type="ARBA" id="ARBA00023157"/>
    </source>
</evidence>
<keyword evidence="11" id="KW-0804">Transcription</keyword>
<evidence type="ECO:0000256" key="9">
    <source>
        <dbReference type="ARBA" id="ARBA00023125"/>
    </source>
</evidence>
<reference evidence="13 14" key="1">
    <citation type="submission" date="2018-07" db="EMBL/GenBank/DDBJ databases">
        <title>Genome sequence of Rhodococcus rhodnii ATCC 35071 from Rhodnius prolixus.</title>
        <authorList>
            <person name="Patel V."/>
            <person name="Vogel K.J."/>
        </authorList>
    </citation>
    <scope>NUCLEOTIDE SEQUENCE [LARGE SCALE GENOMIC DNA]</scope>
    <source>
        <strain evidence="13 14">ATCC 35071</strain>
    </source>
</reference>
<evidence type="ECO:0000256" key="5">
    <source>
        <dbReference type="ARBA" id="ARBA00022723"/>
    </source>
</evidence>
<proteinExistence type="inferred from homology"/>
<keyword evidence="6" id="KW-0408">Iron</keyword>
<evidence type="ECO:0000313" key="14">
    <source>
        <dbReference type="Proteomes" id="UP000471120"/>
    </source>
</evidence>
<comment type="subcellular location">
    <subcellularLocation>
        <location evidence="2">Cytoplasm</location>
    </subcellularLocation>
</comment>
<protein>
    <submittedName>
        <fullName evidence="13">WhiB family transcriptional regulator</fullName>
    </submittedName>
</protein>
<evidence type="ECO:0000256" key="7">
    <source>
        <dbReference type="ARBA" id="ARBA00023014"/>
    </source>
</evidence>
<dbReference type="GO" id="GO:0045454">
    <property type="term" value="P:cell redox homeostasis"/>
    <property type="evidence" value="ECO:0007669"/>
    <property type="project" value="TreeGrafter"/>
</dbReference>
<dbReference type="GO" id="GO:0045892">
    <property type="term" value="P:negative regulation of DNA-templated transcription"/>
    <property type="evidence" value="ECO:0007669"/>
    <property type="project" value="TreeGrafter"/>
</dbReference>
<dbReference type="Proteomes" id="UP000471120">
    <property type="component" value="Unassembled WGS sequence"/>
</dbReference>
<dbReference type="GO" id="GO:0051539">
    <property type="term" value="F:4 iron, 4 sulfur cluster binding"/>
    <property type="evidence" value="ECO:0007669"/>
    <property type="project" value="UniProtKB-KW"/>
</dbReference>
<name>A0A6P2CAD7_9NOCA</name>
<comment type="cofactor">
    <cofactor evidence="1">
        <name>[4Fe-4S] cluster</name>
        <dbReference type="ChEBI" id="CHEBI:49883"/>
    </cofactor>
</comment>
<dbReference type="GO" id="GO:0046872">
    <property type="term" value="F:metal ion binding"/>
    <property type="evidence" value="ECO:0007669"/>
    <property type="project" value="UniProtKB-KW"/>
</dbReference>
<evidence type="ECO:0000313" key="13">
    <source>
        <dbReference type="EMBL" id="TXG89495.1"/>
    </source>
</evidence>
<organism evidence="13 14">
    <name type="scientific">Rhodococcus rhodnii</name>
    <dbReference type="NCBI Taxonomy" id="38312"/>
    <lineage>
        <taxon>Bacteria</taxon>
        <taxon>Bacillati</taxon>
        <taxon>Actinomycetota</taxon>
        <taxon>Actinomycetes</taxon>
        <taxon>Mycobacteriales</taxon>
        <taxon>Nocardiaceae</taxon>
        <taxon>Rhodococcus</taxon>
    </lineage>
</organism>
<dbReference type="PROSITE" id="PS51674">
    <property type="entry name" value="4FE4S_WBL"/>
    <property type="match status" value="1"/>
</dbReference>
<dbReference type="Pfam" id="PF02467">
    <property type="entry name" value="Whib"/>
    <property type="match status" value="1"/>
</dbReference>
<dbReference type="PANTHER" id="PTHR38839">
    <property type="entry name" value="TRANSCRIPTIONAL REGULATOR WHID-RELATED"/>
    <property type="match status" value="1"/>
</dbReference>
<keyword evidence="5" id="KW-0479">Metal-binding</keyword>
<evidence type="ECO:0000256" key="2">
    <source>
        <dbReference type="ARBA" id="ARBA00004496"/>
    </source>
</evidence>
<gene>
    <name evidence="13" type="ORF">DW322_03720</name>
</gene>
<evidence type="ECO:0000256" key="1">
    <source>
        <dbReference type="ARBA" id="ARBA00001966"/>
    </source>
</evidence>
<evidence type="ECO:0000256" key="11">
    <source>
        <dbReference type="ARBA" id="ARBA00023163"/>
    </source>
</evidence>
<dbReference type="InterPro" id="IPR003482">
    <property type="entry name" value="Whib"/>
</dbReference>
<dbReference type="GO" id="GO:0005737">
    <property type="term" value="C:cytoplasm"/>
    <property type="evidence" value="ECO:0007669"/>
    <property type="project" value="UniProtKB-SubCell"/>
</dbReference>
<feature type="domain" description="4Fe-4S Wbl-type" evidence="12">
    <location>
        <begin position="22"/>
        <end position="79"/>
    </location>
</feature>
<dbReference type="GO" id="GO:0047134">
    <property type="term" value="F:protein-disulfide reductase [NAD(P)H] activity"/>
    <property type="evidence" value="ECO:0007669"/>
    <property type="project" value="TreeGrafter"/>
</dbReference>
<evidence type="ECO:0000256" key="8">
    <source>
        <dbReference type="ARBA" id="ARBA00023015"/>
    </source>
</evidence>
<accession>A0A6P2CAD7</accession>
<comment type="similarity">
    <text evidence="3">Belongs to the WhiB family.</text>
</comment>
<keyword evidence="7" id="KW-0411">Iron-sulfur</keyword>
<sequence>MTTTILELPSFDRDDPEWELAACRGDAHPDRWFPDPSEPFEYAAGVCGRCPILAECGAFAAATLQSGVWGGREFRRGRVVRGSAARA</sequence>
<dbReference type="RefSeq" id="WP_010838076.1">
    <property type="nucleotide sequence ID" value="NZ_QRCM01000001.1"/>
</dbReference>
<keyword evidence="8" id="KW-0805">Transcription regulation</keyword>
<evidence type="ECO:0000256" key="6">
    <source>
        <dbReference type="ARBA" id="ARBA00023004"/>
    </source>
</evidence>
<evidence type="ECO:0000256" key="4">
    <source>
        <dbReference type="ARBA" id="ARBA00022485"/>
    </source>
</evidence>
<dbReference type="InterPro" id="IPR034768">
    <property type="entry name" value="4FE4S_WBL"/>
</dbReference>
<keyword evidence="4" id="KW-0004">4Fe-4S</keyword>
<evidence type="ECO:0000259" key="12">
    <source>
        <dbReference type="PROSITE" id="PS51674"/>
    </source>
</evidence>
<dbReference type="GO" id="GO:0003677">
    <property type="term" value="F:DNA binding"/>
    <property type="evidence" value="ECO:0007669"/>
    <property type="project" value="UniProtKB-KW"/>
</dbReference>
<dbReference type="AlphaFoldDB" id="A0A6P2CAD7"/>
<comment type="caution">
    <text evidence="13">The sequence shown here is derived from an EMBL/GenBank/DDBJ whole genome shotgun (WGS) entry which is preliminary data.</text>
</comment>